<evidence type="ECO:0000256" key="1">
    <source>
        <dbReference type="SAM" id="MobiDB-lite"/>
    </source>
</evidence>
<dbReference type="PANTHER" id="PTHR34665:SF1">
    <property type="entry name" value="OS02G0595200 PROTEIN"/>
    <property type="match status" value="1"/>
</dbReference>
<keyword evidence="2" id="KW-1185">Reference proteome</keyword>
<protein>
    <submittedName>
        <fullName evidence="3">Uncharacterized protein LOC105051249</fullName>
    </submittedName>
</protein>
<name>A0A8N4F087_ELAGV</name>
<reference evidence="3" key="1">
    <citation type="submission" date="2025-08" db="UniProtKB">
        <authorList>
            <consortium name="RefSeq"/>
        </authorList>
    </citation>
    <scope>IDENTIFICATION</scope>
</reference>
<dbReference type="OrthoDB" id="1921290at2759"/>
<accession>A0A8N4F087</accession>
<proteinExistence type="predicted"/>
<dbReference type="KEGG" id="egu:105051249"/>
<sequence>MGKPEHIDDGDLELLKAVAQAWHAQSGKSRSTQEFDAQKKNHFKRQPSRFKLEAIAMASKASQSNWDFSQSLWDAYEIVTLSKKLEANLALDQPMLSTPESTRPGKRARESKNILKNLLQRTSSKILSREVEPRE</sequence>
<dbReference type="RefSeq" id="XP_029122335.1">
    <property type="nucleotide sequence ID" value="XM_029266502.1"/>
</dbReference>
<feature type="region of interest" description="Disordered" evidence="1">
    <location>
        <begin position="94"/>
        <end position="115"/>
    </location>
</feature>
<dbReference type="Proteomes" id="UP000504607">
    <property type="component" value="Chromosome 9"/>
</dbReference>
<evidence type="ECO:0000313" key="2">
    <source>
        <dbReference type="Proteomes" id="UP000504607"/>
    </source>
</evidence>
<dbReference type="AlphaFoldDB" id="A0A8N4F087"/>
<organism evidence="2 3">
    <name type="scientific">Elaeis guineensis var. tenera</name>
    <name type="common">Oil palm</name>
    <dbReference type="NCBI Taxonomy" id="51953"/>
    <lineage>
        <taxon>Eukaryota</taxon>
        <taxon>Viridiplantae</taxon>
        <taxon>Streptophyta</taxon>
        <taxon>Embryophyta</taxon>
        <taxon>Tracheophyta</taxon>
        <taxon>Spermatophyta</taxon>
        <taxon>Magnoliopsida</taxon>
        <taxon>Liliopsida</taxon>
        <taxon>Arecaceae</taxon>
        <taxon>Arecoideae</taxon>
        <taxon>Cocoseae</taxon>
        <taxon>Elaeidinae</taxon>
        <taxon>Elaeis</taxon>
    </lineage>
</organism>
<dbReference type="PANTHER" id="PTHR34665">
    <property type="entry name" value="DUF3741 DOMAIN-CONTAINING PROTEIN"/>
    <property type="match status" value="1"/>
</dbReference>
<gene>
    <name evidence="3" type="primary">LOC105051249</name>
</gene>
<evidence type="ECO:0000313" key="3">
    <source>
        <dbReference type="RefSeq" id="XP_029122335.1"/>
    </source>
</evidence>